<evidence type="ECO:0000256" key="2">
    <source>
        <dbReference type="ARBA" id="ARBA00022617"/>
    </source>
</evidence>
<dbReference type="FunFam" id="1.10.630.10:FF:000018">
    <property type="entry name" value="Cytochrome P450 monooxygenase"/>
    <property type="match status" value="1"/>
</dbReference>
<dbReference type="InterPro" id="IPR017972">
    <property type="entry name" value="Cyt_P450_CS"/>
</dbReference>
<keyword evidence="5" id="KW-0408">Iron</keyword>
<dbReference type="SUPFAM" id="SSF48264">
    <property type="entry name" value="Cytochrome P450"/>
    <property type="match status" value="1"/>
</dbReference>
<dbReference type="Gene3D" id="1.10.630.10">
    <property type="entry name" value="Cytochrome P450"/>
    <property type="match status" value="1"/>
</dbReference>
<dbReference type="PANTHER" id="PTHR46696">
    <property type="entry name" value="P450, PUTATIVE (EUROFUNG)-RELATED"/>
    <property type="match status" value="1"/>
</dbReference>
<dbReference type="GO" id="GO:0008395">
    <property type="term" value="F:steroid hydroxylase activity"/>
    <property type="evidence" value="ECO:0007669"/>
    <property type="project" value="TreeGrafter"/>
</dbReference>
<comment type="similarity">
    <text evidence="1">Belongs to the cytochrome P450 family.</text>
</comment>
<accession>A0A6J7AEX1</accession>
<dbReference type="GO" id="GO:0020037">
    <property type="term" value="F:heme binding"/>
    <property type="evidence" value="ECO:0007669"/>
    <property type="project" value="InterPro"/>
</dbReference>
<keyword evidence="2" id="KW-0349">Heme</keyword>
<dbReference type="Pfam" id="PF00067">
    <property type="entry name" value="p450"/>
    <property type="match status" value="1"/>
</dbReference>
<dbReference type="EMBL" id="CAFBPM010000013">
    <property type="protein sequence ID" value="CAB5026999.1"/>
    <property type="molecule type" value="Genomic_DNA"/>
</dbReference>
<evidence type="ECO:0000256" key="3">
    <source>
        <dbReference type="ARBA" id="ARBA00022723"/>
    </source>
</evidence>
<reference evidence="7" key="1">
    <citation type="submission" date="2020-05" db="EMBL/GenBank/DDBJ databases">
        <authorList>
            <person name="Chiriac C."/>
            <person name="Salcher M."/>
            <person name="Ghai R."/>
            <person name="Kavagutti S V."/>
        </authorList>
    </citation>
    <scope>NUCLEOTIDE SEQUENCE</scope>
</reference>
<evidence type="ECO:0000313" key="7">
    <source>
        <dbReference type="EMBL" id="CAB4831404.1"/>
    </source>
</evidence>
<dbReference type="GO" id="GO:0006707">
    <property type="term" value="P:cholesterol catabolic process"/>
    <property type="evidence" value="ECO:0007669"/>
    <property type="project" value="TreeGrafter"/>
</dbReference>
<dbReference type="PROSITE" id="PS00086">
    <property type="entry name" value="CYTOCHROME_P450"/>
    <property type="match status" value="1"/>
</dbReference>
<proteinExistence type="inferred from homology"/>
<sequence length="397" mass="43366">MSSPHHVPNQLAEQLLDPTLYLGDPFGLYRELRESAPVAWCESKGFWAVTSHELVSRISTDPEQFCSGRGILVEEIGVVYDNPPTMMHTDPPAHTRYRRLVQPSFKPTAVRELESSIRSTATSLIDQIPTGEDCDIVRTLSIPYPLQVICTLLGADPSKWPLFFEWSEAAIPGAGSLTAEQRSARQLEMWEHLINLAGARRAAPTTDVVSQLALAEIDGDLLSEPELAMFLIQLLVAGNETTRNLISGGLLALAEHPEQYAALKANPSLIPVAVEELLRWTTPVISFLRTATRDTFLGDQAIASGDPVLLIYAAANRDPAVFGDTADLLDVTRDPNPHVSFGFGTHFCLGAPLARLEARVVLEEILARYDTIEITGTVKKSPSSIIAGIDEAVLTLR</sequence>
<dbReference type="GO" id="GO:0036199">
    <property type="term" value="F:cholest-4-en-3-one 26-monooxygenase activity"/>
    <property type="evidence" value="ECO:0007669"/>
    <property type="project" value="TreeGrafter"/>
</dbReference>
<dbReference type="PRINTS" id="PR00359">
    <property type="entry name" value="BP450"/>
</dbReference>
<dbReference type="PANTHER" id="PTHR46696:SF4">
    <property type="entry name" value="BIOTIN BIOSYNTHESIS CYTOCHROME P450"/>
    <property type="match status" value="1"/>
</dbReference>
<dbReference type="InterPro" id="IPR001128">
    <property type="entry name" value="Cyt_P450"/>
</dbReference>
<dbReference type="GO" id="GO:0005506">
    <property type="term" value="F:iron ion binding"/>
    <property type="evidence" value="ECO:0007669"/>
    <property type="project" value="InterPro"/>
</dbReference>
<dbReference type="CDD" id="cd11033">
    <property type="entry name" value="CYP142-like"/>
    <property type="match status" value="1"/>
</dbReference>
<keyword evidence="3" id="KW-0479">Metal-binding</keyword>
<keyword evidence="4" id="KW-0560">Oxidoreductase</keyword>
<protein>
    <submittedName>
        <fullName evidence="7">Unannotated protein</fullName>
    </submittedName>
</protein>
<evidence type="ECO:0000256" key="6">
    <source>
        <dbReference type="ARBA" id="ARBA00023033"/>
    </source>
</evidence>
<gene>
    <name evidence="7" type="ORF">UFOPK3164_01219</name>
    <name evidence="8" type="ORF">UFOPK3427_00401</name>
    <name evidence="9" type="ORF">UFOPK4112_01294</name>
</gene>
<keyword evidence="6" id="KW-0503">Monooxygenase</keyword>
<dbReference type="InterPro" id="IPR036396">
    <property type="entry name" value="Cyt_P450_sf"/>
</dbReference>
<evidence type="ECO:0000256" key="5">
    <source>
        <dbReference type="ARBA" id="ARBA00023004"/>
    </source>
</evidence>
<evidence type="ECO:0000313" key="9">
    <source>
        <dbReference type="EMBL" id="CAB5026999.1"/>
    </source>
</evidence>
<dbReference type="PRINTS" id="PR00385">
    <property type="entry name" value="P450"/>
</dbReference>
<evidence type="ECO:0000256" key="1">
    <source>
        <dbReference type="ARBA" id="ARBA00010617"/>
    </source>
</evidence>
<dbReference type="EMBL" id="CAFABE010000060">
    <property type="protein sequence ID" value="CAB4831404.1"/>
    <property type="molecule type" value="Genomic_DNA"/>
</dbReference>
<dbReference type="EMBL" id="CAFBLT010000001">
    <property type="protein sequence ID" value="CAB4864446.1"/>
    <property type="molecule type" value="Genomic_DNA"/>
</dbReference>
<evidence type="ECO:0000313" key="8">
    <source>
        <dbReference type="EMBL" id="CAB4864446.1"/>
    </source>
</evidence>
<dbReference type="AlphaFoldDB" id="A0A6J7AEX1"/>
<dbReference type="InterPro" id="IPR002397">
    <property type="entry name" value="Cyt_P450_B"/>
</dbReference>
<name>A0A6J7AEX1_9ZZZZ</name>
<evidence type="ECO:0000256" key="4">
    <source>
        <dbReference type="ARBA" id="ARBA00023002"/>
    </source>
</evidence>
<organism evidence="7">
    <name type="scientific">freshwater metagenome</name>
    <dbReference type="NCBI Taxonomy" id="449393"/>
    <lineage>
        <taxon>unclassified sequences</taxon>
        <taxon>metagenomes</taxon>
        <taxon>ecological metagenomes</taxon>
    </lineage>
</organism>